<feature type="region of interest" description="Disordered" evidence="1">
    <location>
        <begin position="224"/>
        <end position="252"/>
    </location>
</feature>
<feature type="compositionally biased region" description="Pro residues" evidence="1">
    <location>
        <begin position="237"/>
        <end position="250"/>
    </location>
</feature>
<keyword evidence="3" id="KW-1185">Reference proteome</keyword>
<dbReference type="AlphaFoldDB" id="A0A840BRE2"/>
<keyword evidence="2" id="KW-0808">Transferase</keyword>
<dbReference type="Gene3D" id="1.10.530.10">
    <property type="match status" value="1"/>
</dbReference>
<dbReference type="InterPro" id="IPR023346">
    <property type="entry name" value="Lysozyme-like_dom_sf"/>
</dbReference>
<accession>A0A840BRE2</accession>
<sequence>MLISPPFLPARNANQTDAQWLETAMSGATPGYIPRRGDNTIAGNYPVSMEMGWHGGLHLVAPNGADGHALTVRAIADGTVVFVRQPTQANDNHDDPLNYGAPEGSRCWTSDGIVVIRHDTEIGADAQDQPVTVTFYSVYMHLDAIRGTVGPRRQIYRKDEIGEAGFIYGQPHSIHFEIFCDDANLQRLVGRTTGDLPLDRDGRSDVVFGELYFHLPAGTPVFGEQPLPNNSVAHRQPPAPRRGSPLPPATPLQAAHTTTEAVVIGLRYAHGEGTDGHRGDAAVTTYRLDGSTEGAALTEADAEYNLYRDATAIANAYPANGRPAPSAVFELLRFGRVINTAHETLTPNNVPHWRQIRYPGGTGWVNLNAANIHKFSDADFPHWKQWRLIDDSTDKDSRCDSPTVLAWFDGNQNGHIDATEATAGFACASVREKLEHAICKFPTEWSAATLDARWGWLKTSTEENPTPLTEEDFAKFKAHASALCFWDGVAGLPAAPWRFHPRCFVQVFRRCGWLSRRELTQLIPRAGLKDFARNWAEAERRINGVGHVHLNRAFRKYGFANAQRQTAFLAQVYIETGCLTLLDEVGHAKQQKRRNGTLYWPQPMMEYYAAFFGRGLMQLTWAGTYADYGTYRAFRNHQGTYVDERITATSTHDWAAPVRDAHQNLVRNQRRWSPRFDPDVVASDLYNASDSGAFFWVQKHFTGTTNIHRVADAGIDTTHVGRMSILVNGGGNGYNERLQYAAFIDRYRGDGIENAVAGTITATRQRIAHGQWTSGEAITLNINYTAQRST</sequence>
<evidence type="ECO:0000313" key="2">
    <source>
        <dbReference type="EMBL" id="MBB4012967.1"/>
    </source>
</evidence>
<dbReference type="Proteomes" id="UP000561045">
    <property type="component" value="Unassembled WGS sequence"/>
</dbReference>
<reference evidence="2 3" key="1">
    <citation type="submission" date="2020-08" db="EMBL/GenBank/DDBJ databases">
        <title>Genomic Encyclopedia of Type Strains, Phase IV (KMG-IV): sequencing the most valuable type-strain genomes for metagenomic binning, comparative biology and taxonomic classification.</title>
        <authorList>
            <person name="Goeker M."/>
        </authorList>
    </citation>
    <scope>NUCLEOTIDE SEQUENCE [LARGE SCALE GENOMIC DNA]</scope>
    <source>
        <strain evidence="2 3">DSM 106739</strain>
    </source>
</reference>
<comment type="caution">
    <text evidence="2">The sequence shown here is derived from an EMBL/GenBank/DDBJ whole genome shotgun (WGS) entry which is preliminary data.</text>
</comment>
<dbReference type="EC" id="2.7.1.50" evidence="2"/>
<dbReference type="EMBL" id="JACIET010000001">
    <property type="protein sequence ID" value="MBB4012967.1"/>
    <property type="molecule type" value="Genomic_DNA"/>
</dbReference>
<evidence type="ECO:0000313" key="3">
    <source>
        <dbReference type="Proteomes" id="UP000561045"/>
    </source>
</evidence>
<dbReference type="GO" id="GO:0004417">
    <property type="term" value="F:hydroxyethylthiazole kinase activity"/>
    <property type="evidence" value="ECO:0007669"/>
    <property type="project" value="UniProtKB-EC"/>
</dbReference>
<gene>
    <name evidence="2" type="ORF">GGR36_002275</name>
</gene>
<name>A0A840BRE2_9RHOO</name>
<keyword evidence="2" id="KW-0418">Kinase</keyword>
<evidence type="ECO:0000256" key="1">
    <source>
        <dbReference type="SAM" id="MobiDB-lite"/>
    </source>
</evidence>
<dbReference type="CDD" id="cd12797">
    <property type="entry name" value="M23_peptidase"/>
    <property type="match status" value="1"/>
</dbReference>
<dbReference type="RefSeq" id="WP_183634728.1">
    <property type="nucleotide sequence ID" value="NZ_BAABLE010000011.1"/>
</dbReference>
<dbReference type="InterPro" id="IPR011055">
    <property type="entry name" value="Dup_hybrid_motif"/>
</dbReference>
<organism evidence="2 3">
    <name type="scientific">Niveibacterium umoris</name>
    <dbReference type="NCBI Taxonomy" id="1193620"/>
    <lineage>
        <taxon>Bacteria</taxon>
        <taxon>Pseudomonadati</taxon>
        <taxon>Pseudomonadota</taxon>
        <taxon>Betaproteobacteria</taxon>
        <taxon>Rhodocyclales</taxon>
        <taxon>Rhodocyclaceae</taxon>
        <taxon>Niveibacterium</taxon>
    </lineage>
</organism>
<dbReference type="SUPFAM" id="SSF53955">
    <property type="entry name" value="Lysozyme-like"/>
    <property type="match status" value="1"/>
</dbReference>
<dbReference type="Gene3D" id="2.70.70.10">
    <property type="entry name" value="Glucose Permease (Domain IIA)"/>
    <property type="match status" value="1"/>
</dbReference>
<proteinExistence type="predicted"/>
<protein>
    <submittedName>
        <fullName evidence="2">Hydroxyethylthiazole kinase</fullName>
        <ecNumber evidence="2">2.7.1.50</ecNumber>
    </submittedName>
</protein>